<dbReference type="PANTHER" id="PTHR43547:SF2">
    <property type="entry name" value="HYBRID SIGNAL TRANSDUCTION HISTIDINE KINASE C"/>
    <property type="match status" value="1"/>
</dbReference>
<dbReference type="SUPFAM" id="SSF55874">
    <property type="entry name" value="ATPase domain of HSP90 chaperone/DNA topoisomerase II/histidine kinase"/>
    <property type="match status" value="1"/>
</dbReference>
<evidence type="ECO:0000256" key="3">
    <source>
        <dbReference type="ARBA" id="ARBA00012438"/>
    </source>
</evidence>
<protein>
    <recommendedName>
        <fullName evidence="3">histidine kinase</fullName>
        <ecNumber evidence="3">2.7.13.3</ecNumber>
    </recommendedName>
</protein>
<dbReference type="SUPFAM" id="SSF47384">
    <property type="entry name" value="Homodimeric domain of signal transducing histidine kinase"/>
    <property type="match status" value="1"/>
</dbReference>
<dbReference type="GO" id="GO:0016301">
    <property type="term" value="F:kinase activity"/>
    <property type="evidence" value="ECO:0007669"/>
    <property type="project" value="UniProtKB-KW"/>
</dbReference>
<dbReference type="EC" id="2.7.13.3" evidence="3"/>
<dbReference type="PROSITE" id="PS50109">
    <property type="entry name" value="HIS_KIN"/>
    <property type="match status" value="1"/>
</dbReference>
<accession>A0ABS7UGA7</accession>
<dbReference type="Gene3D" id="3.30.565.10">
    <property type="entry name" value="Histidine kinase-like ATPase, C-terminal domain"/>
    <property type="match status" value="1"/>
</dbReference>
<keyword evidence="5 7" id="KW-0418">Kinase</keyword>
<dbReference type="InterPro" id="IPR003594">
    <property type="entry name" value="HATPase_dom"/>
</dbReference>
<evidence type="ECO:0000256" key="5">
    <source>
        <dbReference type="ARBA" id="ARBA00022777"/>
    </source>
</evidence>
<keyword evidence="5 7" id="KW-0808">Transferase</keyword>
<comment type="caution">
    <text evidence="7">The sequence shown here is derived from an EMBL/GenBank/DDBJ whole genome shotgun (WGS) entry which is preliminary data.</text>
</comment>
<dbReference type="InterPro" id="IPR036097">
    <property type="entry name" value="HisK_dim/P_sf"/>
</dbReference>
<evidence type="ECO:0000256" key="4">
    <source>
        <dbReference type="ARBA" id="ARBA00022553"/>
    </source>
</evidence>
<dbReference type="SMART" id="SM00387">
    <property type="entry name" value="HATPase_c"/>
    <property type="match status" value="1"/>
</dbReference>
<organism evidence="7 9">
    <name type="scientific">Nocardioides mangrovi</name>
    <dbReference type="NCBI Taxonomy" id="2874580"/>
    <lineage>
        <taxon>Bacteria</taxon>
        <taxon>Bacillati</taxon>
        <taxon>Actinomycetota</taxon>
        <taxon>Actinomycetes</taxon>
        <taxon>Propionibacteriales</taxon>
        <taxon>Nocardioidaceae</taxon>
        <taxon>Nocardioides</taxon>
    </lineage>
</organism>
<reference evidence="7 9" key="1">
    <citation type="submission" date="2021-09" db="EMBL/GenBank/DDBJ databases">
        <title>Whole genome sequence of Nocardioides sp. GBK3QG-3.</title>
        <authorList>
            <person name="Tuo L."/>
        </authorList>
    </citation>
    <scope>NUCLEOTIDE SEQUENCE [LARGE SCALE GENOMIC DNA]</scope>
    <source>
        <strain evidence="7 9">GBK3QG-3</strain>
    </source>
</reference>
<keyword evidence="4" id="KW-0597">Phosphoprotein</keyword>
<dbReference type="Pfam" id="PF02518">
    <property type="entry name" value="HATPase_c"/>
    <property type="match status" value="1"/>
</dbReference>
<dbReference type="Proteomes" id="UP000780875">
    <property type="component" value="Unassembled WGS sequence"/>
</dbReference>
<sequence>MTGSRLEVVNGARADEQVDPRVLAVLEVLGGRTAAEVGVRWSVDPALVHRWTRGFVEAGSAQVTNRPAADAERQRDRFLAAFAHELRTPLTTAQGWVAMLAEGDVPPAAAARTVGKLEAALERLAERVVDVQLLAAASLGLVRLDPAPVPIGELVAGLSGLDGPDEVGGLGPDVVLDVDPDLFRRVLRDLWLAGQSLPTPRSVRLTVGTHGPWWEVSVVRDADPIDTAVLTALFEPFELNDDGTGVTIGLYLARALVVAHGGTLGADQDQDGAVLWVRIPRTVDTTEISGP</sequence>
<evidence type="ECO:0000256" key="2">
    <source>
        <dbReference type="ARBA" id="ARBA00004236"/>
    </source>
</evidence>
<comment type="catalytic activity">
    <reaction evidence="1">
        <text>ATP + protein L-histidine = ADP + protein N-phospho-L-histidine.</text>
        <dbReference type="EC" id="2.7.13.3"/>
    </reaction>
</comment>
<dbReference type="Gene3D" id="1.10.287.130">
    <property type="match status" value="1"/>
</dbReference>
<dbReference type="InterPro" id="IPR036890">
    <property type="entry name" value="HATPase_C_sf"/>
</dbReference>
<comment type="subcellular location">
    <subcellularLocation>
        <location evidence="2">Cell membrane</location>
    </subcellularLocation>
</comment>
<dbReference type="EMBL" id="JAIQZJ010000017">
    <property type="protein sequence ID" value="MBZ5740788.1"/>
    <property type="molecule type" value="Genomic_DNA"/>
</dbReference>
<gene>
    <name evidence="7" type="ORF">K8U61_17835</name>
    <name evidence="8" type="ORF">K8U61_21640</name>
</gene>
<evidence type="ECO:0000259" key="6">
    <source>
        <dbReference type="PROSITE" id="PS50109"/>
    </source>
</evidence>
<keyword evidence="9" id="KW-1185">Reference proteome</keyword>
<dbReference type="Pfam" id="PF00512">
    <property type="entry name" value="HisKA"/>
    <property type="match status" value="1"/>
</dbReference>
<evidence type="ECO:0000256" key="1">
    <source>
        <dbReference type="ARBA" id="ARBA00000085"/>
    </source>
</evidence>
<feature type="domain" description="Histidine kinase" evidence="6">
    <location>
        <begin position="81"/>
        <end position="283"/>
    </location>
</feature>
<proteinExistence type="predicted"/>
<evidence type="ECO:0000313" key="8">
    <source>
        <dbReference type="EMBL" id="MBZ5740788.1"/>
    </source>
</evidence>
<name>A0ABS7UGA7_9ACTN</name>
<evidence type="ECO:0000313" key="7">
    <source>
        <dbReference type="EMBL" id="MBZ5740041.1"/>
    </source>
</evidence>
<dbReference type="EMBL" id="JAIQZJ010000011">
    <property type="protein sequence ID" value="MBZ5740041.1"/>
    <property type="molecule type" value="Genomic_DNA"/>
</dbReference>
<dbReference type="InterPro" id="IPR005467">
    <property type="entry name" value="His_kinase_dom"/>
</dbReference>
<dbReference type="InterPro" id="IPR003661">
    <property type="entry name" value="HisK_dim/P_dom"/>
</dbReference>
<dbReference type="CDD" id="cd00082">
    <property type="entry name" value="HisKA"/>
    <property type="match status" value="1"/>
</dbReference>
<evidence type="ECO:0000313" key="9">
    <source>
        <dbReference type="Proteomes" id="UP000780875"/>
    </source>
</evidence>
<dbReference type="RefSeq" id="WP_224124396.1">
    <property type="nucleotide sequence ID" value="NZ_JAIQZJ010000011.1"/>
</dbReference>
<dbReference type="PANTHER" id="PTHR43547">
    <property type="entry name" value="TWO-COMPONENT HISTIDINE KINASE"/>
    <property type="match status" value="1"/>
</dbReference>
<dbReference type="SMART" id="SM00388">
    <property type="entry name" value="HisKA"/>
    <property type="match status" value="1"/>
</dbReference>